<reference evidence="1" key="1">
    <citation type="journal article" date="2020" name="Nature">
        <title>Giant virus diversity and host interactions through global metagenomics.</title>
        <authorList>
            <person name="Schulz F."/>
            <person name="Roux S."/>
            <person name="Paez-Espino D."/>
            <person name="Jungbluth S."/>
            <person name="Walsh D.A."/>
            <person name="Denef V.J."/>
            <person name="McMahon K.D."/>
            <person name="Konstantinidis K.T."/>
            <person name="Eloe-Fadrosh E.A."/>
            <person name="Kyrpides N.C."/>
            <person name="Woyke T."/>
        </authorList>
    </citation>
    <scope>NUCLEOTIDE SEQUENCE</scope>
    <source>
        <strain evidence="1">GVMAG-M-3300023184-51</strain>
    </source>
</reference>
<dbReference type="AlphaFoldDB" id="A0A6C0I7G3"/>
<dbReference type="Gene3D" id="3.60.60.30">
    <property type="match status" value="1"/>
</dbReference>
<protein>
    <submittedName>
        <fullName evidence="1">Uncharacterized protein</fullName>
    </submittedName>
</protein>
<dbReference type="PANTHER" id="PTHR35190">
    <property type="entry name" value="PROTEIN DCD1B"/>
    <property type="match status" value="1"/>
</dbReference>
<evidence type="ECO:0000313" key="1">
    <source>
        <dbReference type="EMBL" id="QHT88530.1"/>
    </source>
</evidence>
<sequence length="486" mass="55461">MQTNMKKVKNGISYEMNGWIYVSVKGKPRERGYAYGRLVADEMKRAKKIIDFTTFFDIGVKWDFFVEAAAKYFKPKIMEQFPEFYEEMVGFSEGCTAAGTNLSVDWIVAWNNWMTLTEGWFANMPDEERIAVFGTNGSKSSGGKEGGAADKCSAFMANGDWTADGKIVVSHNNFSNFVDGQLARVVLDLKPEKGCRMLIQGFVGWIWSGTDFFVTSAGIIGTETTIGGFNVYENNIPISCRIRNAMQYGKTLDDYVEMLLDGNSGDYANSWLFGDTKTNEILRLELGLRFHNVERTKNGYFIGFNAPYDSRIRNLECANTGFDDIRRHQGARRVRLDDLMDEHKGKINIEIAQKILSDHYDVYLHKENPCSRTVCSHYELDAREYMSDPSRPKPYQPRGALDGNVCDTTMAKNMSFSLRWGNSCGIPFDKNKFCDEHKEWSYLREYLEDRPQQPWTTFTITNNLSNAKTIVNRKKSGKSKTIKTKQ</sequence>
<proteinExistence type="predicted"/>
<name>A0A6C0I7G3_9ZZZZ</name>
<dbReference type="PANTHER" id="PTHR35190:SF2">
    <property type="entry name" value="PROTEIN DCD1B"/>
    <property type="match status" value="1"/>
</dbReference>
<dbReference type="InterPro" id="IPR047794">
    <property type="entry name" value="C45_proenzyme-like"/>
</dbReference>
<dbReference type="EMBL" id="MN740118">
    <property type="protein sequence ID" value="QHT88530.1"/>
    <property type="molecule type" value="Genomic_DNA"/>
</dbReference>
<accession>A0A6C0I7G3</accession>
<organism evidence="1">
    <name type="scientific">viral metagenome</name>
    <dbReference type="NCBI Taxonomy" id="1070528"/>
    <lineage>
        <taxon>unclassified sequences</taxon>
        <taxon>metagenomes</taxon>
        <taxon>organismal metagenomes</taxon>
    </lineage>
</organism>
<dbReference type="NCBIfam" id="NF040521">
    <property type="entry name" value="C45_proenzyme"/>
    <property type="match status" value="1"/>
</dbReference>
<dbReference type="InterPro" id="IPR047803">
    <property type="entry name" value="DCD1A/B-like"/>
</dbReference>